<sequence length="285" mass="31244">MAVHNRARGRGKKVEANNKKRKKEQKVKGQIADPGGMAAPPPAPALTLKPEIGPDGLAQDSPVIAYTEKVILEEQLQLKKYIQENYSKIREVEKELENLTFEMKLTAGPKKAALEHLRKKIEMSTEKIRLAKVKEEQAKKAWEAAAQVVKDEEDAKQKLCDDLNHLVQESAATQYTRLEELKKRLESLNPSRASVDVSGVNTIQHATTTSVPQLPMPQNSATPTGPLNNGTELASIGQQQRPAESEKKRRPSNTRGRGGVMILPKGRLSSGSGWTGAGFDVGSDT</sequence>
<evidence type="ECO:0008006" key="4">
    <source>
        <dbReference type="Google" id="ProtNLM"/>
    </source>
</evidence>
<feature type="coiled-coil region" evidence="1">
    <location>
        <begin position="82"/>
        <end position="169"/>
    </location>
</feature>
<feature type="compositionally biased region" description="Basic residues" evidence="2">
    <location>
        <begin position="1"/>
        <end position="11"/>
    </location>
</feature>
<feature type="region of interest" description="Disordered" evidence="2">
    <location>
        <begin position="1"/>
        <end position="54"/>
    </location>
</feature>
<organism evidence="3">
    <name type="scientific">Panicum hallii</name>
    <dbReference type="NCBI Taxonomy" id="206008"/>
    <lineage>
        <taxon>Eukaryota</taxon>
        <taxon>Viridiplantae</taxon>
        <taxon>Streptophyta</taxon>
        <taxon>Embryophyta</taxon>
        <taxon>Tracheophyta</taxon>
        <taxon>Spermatophyta</taxon>
        <taxon>Magnoliopsida</taxon>
        <taxon>Liliopsida</taxon>
        <taxon>Poales</taxon>
        <taxon>Poaceae</taxon>
        <taxon>PACMAD clade</taxon>
        <taxon>Panicoideae</taxon>
        <taxon>Panicodae</taxon>
        <taxon>Paniceae</taxon>
        <taxon>Panicinae</taxon>
        <taxon>Panicum</taxon>
        <taxon>Panicum sect. Panicum</taxon>
    </lineage>
</organism>
<gene>
    <name evidence="3" type="ORF">PAHAL_9G324900</name>
</gene>
<protein>
    <recommendedName>
        <fullName evidence="4">RAB6-interacting golgin</fullName>
    </recommendedName>
</protein>
<name>A0A2S3IMN5_9POAL</name>
<dbReference type="Gramene" id="PAN47708">
    <property type="protein sequence ID" value="PAN47708"/>
    <property type="gene ID" value="PAHAL_9G324900"/>
</dbReference>
<accession>A0A2S3IMN5</accession>
<feature type="compositionally biased region" description="Polar residues" evidence="2">
    <location>
        <begin position="207"/>
        <end position="242"/>
    </location>
</feature>
<evidence type="ECO:0000256" key="2">
    <source>
        <dbReference type="SAM" id="MobiDB-lite"/>
    </source>
</evidence>
<dbReference type="Proteomes" id="UP000243499">
    <property type="component" value="Chromosome 9"/>
</dbReference>
<dbReference type="AlphaFoldDB" id="A0A2S3IMN5"/>
<keyword evidence="1" id="KW-0175">Coiled coil</keyword>
<evidence type="ECO:0000256" key="1">
    <source>
        <dbReference type="SAM" id="Coils"/>
    </source>
</evidence>
<dbReference type="PANTHER" id="PTHR35315">
    <property type="entry name" value="ACI13"/>
    <property type="match status" value="1"/>
</dbReference>
<dbReference type="EMBL" id="CM008054">
    <property type="protein sequence ID" value="PAN47708.1"/>
    <property type="molecule type" value="Genomic_DNA"/>
</dbReference>
<proteinExistence type="predicted"/>
<evidence type="ECO:0000313" key="3">
    <source>
        <dbReference type="EMBL" id="PAN47708.1"/>
    </source>
</evidence>
<dbReference type="PANTHER" id="PTHR35315:SF1">
    <property type="entry name" value="RAB6-INTERACTING GOLGIN"/>
    <property type="match status" value="1"/>
</dbReference>
<feature type="region of interest" description="Disordered" evidence="2">
    <location>
        <begin position="207"/>
        <end position="285"/>
    </location>
</feature>
<reference evidence="3" key="1">
    <citation type="submission" date="2018-04" db="EMBL/GenBank/DDBJ databases">
        <title>WGS assembly of Panicum hallii.</title>
        <authorList>
            <person name="Lovell J."/>
            <person name="Jenkins J."/>
            <person name="Lowry D."/>
            <person name="Mamidi S."/>
            <person name="Sreedasyam A."/>
            <person name="Weng X."/>
            <person name="Barry K."/>
            <person name="Bonette J."/>
            <person name="Campitelli B."/>
            <person name="Daum C."/>
            <person name="Gordon S."/>
            <person name="Gould B."/>
            <person name="Lipzen A."/>
            <person name="Macqueen A."/>
            <person name="Palacio-Mejia J."/>
            <person name="Plott C."/>
            <person name="Shakirov E."/>
            <person name="Shu S."/>
            <person name="Yoshinaga Y."/>
            <person name="Zane M."/>
            <person name="Rokhsar D."/>
            <person name="Grimwood J."/>
            <person name="Schmutz J."/>
            <person name="Juenger T."/>
        </authorList>
    </citation>
    <scope>NUCLEOTIDE SEQUENCE [LARGE SCALE GENOMIC DNA]</scope>
    <source>
        <strain evidence="3">FIL2</strain>
    </source>
</reference>